<name>A0ACB9QVH2_9MYRT</name>
<evidence type="ECO:0000313" key="1">
    <source>
        <dbReference type="EMBL" id="KAI4370936.1"/>
    </source>
</evidence>
<keyword evidence="2" id="KW-1185">Reference proteome</keyword>
<organism evidence="1 2">
    <name type="scientific">Melastoma candidum</name>
    <dbReference type="NCBI Taxonomy" id="119954"/>
    <lineage>
        <taxon>Eukaryota</taxon>
        <taxon>Viridiplantae</taxon>
        <taxon>Streptophyta</taxon>
        <taxon>Embryophyta</taxon>
        <taxon>Tracheophyta</taxon>
        <taxon>Spermatophyta</taxon>
        <taxon>Magnoliopsida</taxon>
        <taxon>eudicotyledons</taxon>
        <taxon>Gunneridae</taxon>
        <taxon>Pentapetalae</taxon>
        <taxon>rosids</taxon>
        <taxon>malvids</taxon>
        <taxon>Myrtales</taxon>
        <taxon>Melastomataceae</taxon>
        <taxon>Melastomatoideae</taxon>
        <taxon>Melastomateae</taxon>
        <taxon>Melastoma</taxon>
    </lineage>
</organism>
<comment type="caution">
    <text evidence="1">The sequence shown here is derived from an EMBL/GenBank/DDBJ whole genome shotgun (WGS) entry which is preliminary data.</text>
</comment>
<gene>
    <name evidence="1" type="ORF">MLD38_019227</name>
</gene>
<accession>A0ACB9QVH2</accession>
<dbReference type="EMBL" id="CM042884">
    <property type="protein sequence ID" value="KAI4370936.1"/>
    <property type="molecule type" value="Genomic_DNA"/>
</dbReference>
<proteinExistence type="predicted"/>
<evidence type="ECO:0000313" key="2">
    <source>
        <dbReference type="Proteomes" id="UP001057402"/>
    </source>
</evidence>
<sequence length="210" mass="22789">MFERDGETKQYGGYSDIFPIRHHGLDCPGKHVGVVGLGGLGHLAVKFAKALGAKVTVISGSENKREEAVKRLGADSFILSQDEAAMRAAMGTMHGIINTSTSATHLLKQLLDLLKTDGKLIMLGAPDLEKPAEIPTYPLFGRRSVTGSMAGSMKETQEMIDVAAKHGIVADVEVIKMEDVNVAMDRLSRGDIRYRFVIDIADSLHHHLLN</sequence>
<protein>
    <submittedName>
        <fullName evidence="1">Uncharacterized protein</fullName>
    </submittedName>
</protein>
<dbReference type="Proteomes" id="UP001057402">
    <property type="component" value="Chromosome 5"/>
</dbReference>
<reference evidence="2" key="1">
    <citation type="journal article" date="2023" name="Front. Plant Sci.">
        <title>Chromosomal-level genome assembly of Melastoma candidum provides insights into trichome evolution.</title>
        <authorList>
            <person name="Zhong Y."/>
            <person name="Wu W."/>
            <person name="Sun C."/>
            <person name="Zou P."/>
            <person name="Liu Y."/>
            <person name="Dai S."/>
            <person name="Zhou R."/>
        </authorList>
    </citation>
    <scope>NUCLEOTIDE SEQUENCE [LARGE SCALE GENOMIC DNA]</scope>
</reference>